<keyword evidence="3" id="KW-0946">Virion</keyword>
<dbReference type="InterPro" id="IPR015954">
    <property type="entry name" value="Phage_RNA-type_capsid"/>
</dbReference>
<sequence length="129" mass="13822">MSKSIALLVDAVTHTFTYDRTLPNGEEIFTVKTGPLLGRMRIRSKIAPNQSGSVNRCRLIVDVPKVVDEDGINAGIQPKVAFTQVWSQDVSVVTFSDVADRALLYGVVKALGASSEVSAMIQNGSNLSA</sequence>
<proteinExistence type="predicted"/>
<accession>A0ABY3SUZ1</accession>
<dbReference type="SUPFAM" id="SSF55405">
    <property type="entry name" value="RNA bacteriophage capsid protein"/>
    <property type="match status" value="1"/>
</dbReference>
<evidence type="ECO:0000256" key="1">
    <source>
        <dbReference type="ARBA" id="ARBA00004328"/>
    </source>
</evidence>
<dbReference type="GO" id="GO:0019028">
    <property type="term" value="C:viral capsid"/>
    <property type="evidence" value="ECO:0007669"/>
    <property type="project" value="UniProtKB-KW"/>
</dbReference>
<evidence type="ECO:0000256" key="3">
    <source>
        <dbReference type="ARBA" id="ARBA00022844"/>
    </source>
</evidence>
<dbReference type="Gene3D" id="3.30.380.10">
    <property type="entry name" value="MS2 Viral Coat Protein"/>
    <property type="match status" value="1"/>
</dbReference>
<organism evidence="4 5">
    <name type="scientific">Leviviridae sp</name>
    <dbReference type="NCBI Taxonomy" id="2027243"/>
    <lineage>
        <taxon>Viruses</taxon>
        <taxon>Riboviria</taxon>
        <taxon>Orthornavirae</taxon>
        <taxon>Lenarviricota</taxon>
        <taxon>Leviviricetes</taxon>
        <taxon>Norzivirales</taxon>
        <taxon>Fiersviridae</taxon>
    </lineage>
</organism>
<keyword evidence="5" id="KW-1185">Reference proteome</keyword>
<evidence type="ECO:0000313" key="4">
    <source>
        <dbReference type="EMBL" id="UJQ85840.1"/>
    </source>
</evidence>
<dbReference type="InterPro" id="IPR015148">
    <property type="entry name" value="Phage_PP7_CP"/>
</dbReference>
<evidence type="ECO:0000313" key="5">
    <source>
        <dbReference type="Proteomes" id="UP001057903"/>
    </source>
</evidence>
<comment type="subcellular location">
    <subcellularLocation>
        <location evidence="1">Virion</location>
    </subcellularLocation>
</comment>
<dbReference type="EMBL" id="MZ679799">
    <property type="protein sequence ID" value="UJQ85840.1"/>
    <property type="molecule type" value="Genomic_RNA"/>
</dbReference>
<reference evidence="4 5" key="1">
    <citation type="journal article" date="2022" name="Nat. Microbiol.">
        <title>RNA viromes from terrestrial sites across China expand environmental viral diversity.</title>
        <authorList>
            <person name="Chiapello M."/>
            <person name="Rodriguez-Romero J."/>
            <person name="Ayllon M.A."/>
            <person name="Turina M."/>
        </authorList>
    </citation>
    <scope>NUCLEOTIDE SEQUENCE [LARGE SCALE GENOMIC DNA]</scope>
    <source>
        <strain evidence="4">R29-k141_713134</strain>
    </source>
</reference>
<dbReference type="Pfam" id="PF09063">
    <property type="entry name" value="Phage_coat"/>
    <property type="match status" value="1"/>
</dbReference>
<evidence type="ECO:0000256" key="2">
    <source>
        <dbReference type="ARBA" id="ARBA00022561"/>
    </source>
</evidence>
<name>A0ABY3SUZ1_9VIRU</name>
<protein>
    <submittedName>
        <fullName evidence="4">Coat protein</fullName>
    </submittedName>
</protein>
<dbReference type="Proteomes" id="UP001057903">
    <property type="component" value="Segment"/>
</dbReference>
<keyword evidence="2 4" id="KW-0167">Capsid protein</keyword>